<dbReference type="Gene3D" id="1.25.40.10">
    <property type="entry name" value="Tetratricopeptide repeat domain"/>
    <property type="match status" value="2"/>
</dbReference>
<dbReference type="SMART" id="SM00028">
    <property type="entry name" value="TPR"/>
    <property type="match status" value="2"/>
</dbReference>
<evidence type="ECO:0000256" key="4">
    <source>
        <dbReference type="ARBA" id="ARBA00022679"/>
    </source>
</evidence>
<keyword evidence="14" id="KW-1185">Reference proteome</keyword>
<name>A0A3S8R6K1_9FLAO</name>
<proteinExistence type="predicted"/>
<dbReference type="PANTHER" id="PTHR24421:SF10">
    <property type="entry name" value="NITRATE_NITRITE SENSOR PROTEIN NARQ"/>
    <property type="match status" value="1"/>
</dbReference>
<dbReference type="SUPFAM" id="SSF48452">
    <property type="entry name" value="TPR-like"/>
    <property type="match status" value="2"/>
</dbReference>
<dbReference type="Pfam" id="PF02518">
    <property type="entry name" value="HATPase_c"/>
    <property type="match status" value="1"/>
</dbReference>
<gene>
    <name evidence="13" type="ORF">D6T69_07675</name>
</gene>
<protein>
    <recommendedName>
        <fullName evidence="2">histidine kinase</fullName>
        <ecNumber evidence="2">2.7.13.3</ecNumber>
    </recommendedName>
</protein>
<dbReference type="Proteomes" id="UP000274593">
    <property type="component" value="Chromosome"/>
</dbReference>
<dbReference type="Pfam" id="PF00515">
    <property type="entry name" value="TPR_1"/>
    <property type="match status" value="1"/>
</dbReference>
<feature type="coiled-coil region" evidence="10">
    <location>
        <begin position="501"/>
        <end position="528"/>
    </location>
</feature>
<keyword evidence="5" id="KW-0547">Nucleotide-binding</keyword>
<evidence type="ECO:0000259" key="12">
    <source>
        <dbReference type="PROSITE" id="PS50109"/>
    </source>
</evidence>
<dbReference type="GO" id="GO:0005524">
    <property type="term" value="F:ATP binding"/>
    <property type="evidence" value="ECO:0007669"/>
    <property type="project" value="UniProtKB-KW"/>
</dbReference>
<evidence type="ECO:0000313" key="14">
    <source>
        <dbReference type="Proteomes" id="UP000274593"/>
    </source>
</evidence>
<organism evidence="13 14">
    <name type="scientific">Tenacibaculum singaporense</name>
    <dbReference type="NCBI Taxonomy" id="2358479"/>
    <lineage>
        <taxon>Bacteria</taxon>
        <taxon>Pseudomonadati</taxon>
        <taxon>Bacteroidota</taxon>
        <taxon>Flavobacteriia</taxon>
        <taxon>Flavobacteriales</taxon>
        <taxon>Flavobacteriaceae</taxon>
        <taxon>Tenacibaculum</taxon>
    </lineage>
</organism>
<feature type="domain" description="Histidine kinase" evidence="12">
    <location>
        <begin position="580"/>
        <end position="667"/>
    </location>
</feature>
<dbReference type="InterPro" id="IPR005467">
    <property type="entry name" value="His_kinase_dom"/>
</dbReference>
<dbReference type="PROSITE" id="PS50109">
    <property type="entry name" value="HIS_KIN"/>
    <property type="match status" value="1"/>
</dbReference>
<keyword evidence="6" id="KW-0418">Kinase</keyword>
<evidence type="ECO:0000256" key="9">
    <source>
        <dbReference type="PROSITE-ProRule" id="PRU00339"/>
    </source>
</evidence>
<evidence type="ECO:0000256" key="6">
    <source>
        <dbReference type="ARBA" id="ARBA00022777"/>
    </source>
</evidence>
<reference evidence="13 14" key="1">
    <citation type="submission" date="2018-09" db="EMBL/GenBank/DDBJ databases">
        <title>Insights into the microbiota of Asian seabass (Lates calcarifer) with tenacibaculosis symptoms and description of sp. nov. Tenacibaculum singaporense.</title>
        <authorList>
            <person name="Miyake S."/>
            <person name="Soh M."/>
            <person name="Azman M.N."/>
            <person name="Ngoh S.Y."/>
            <person name="Orban L."/>
        </authorList>
    </citation>
    <scope>NUCLEOTIDE SEQUENCE [LARGE SCALE GENOMIC DNA]</scope>
    <source>
        <strain evidence="13 14">DSM 106434</strain>
    </source>
</reference>
<dbReference type="AlphaFoldDB" id="A0A3S8R6K1"/>
<dbReference type="InterPro" id="IPR003594">
    <property type="entry name" value="HATPase_dom"/>
</dbReference>
<evidence type="ECO:0000313" key="13">
    <source>
        <dbReference type="EMBL" id="AZJ35406.1"/>
    </source>
</evidence>
<dbReference type="SMART" id="SM00387">
    <property type="entry name" value="HATPase_c"/>
    <property type="match status" value="1"/>
</dbReference>
<feature type="transmembrane region" description="Helical" evidence="11">
    <location>
        <begin position="410"/>
        <end position="429"/>
    </location>
</feature>
<evidence type="ECO:0000256" key="2">
    <source>
        <dbReference type="ARBA" id="ARBA00012438"/>
    </source>
</evidence>
<accession>A0A3S8R6K1</accession>
<dbReference type="InterPro" id="IPR011712">
    <property type="entry name" value="Sig_transdc_His_kin_sub3_dim/P"/>
</dbReference>
<dbReference type="PROSITE" id="PS50005">
    <property type="entry name" value="TPR"/>
    <property type="match status" value="2"/>
</dbReference>
<sequence length="671" mass="78272">MIKSITFFPLLILLIKSSFGYNTNINLIQSDSIKTWMNQAKNKELEVNNKKKLLLKSYKHILNNNLNSPLELSSIAYEYYKLKDTSFFKKINNKAIEISHKQKNYYALGDAHWNYATYFVRKLNYPKAYYHFNKGYEAFNKGGHKYEKGKMLHGMAHVKGRFKDYYGSENLTIKAIEIFKSLSKNQDLYISYNQLGLLQKDINEYDKALEYYHKALFFLKKLDKKKSRAKYIQVFNNIGNIYSKKKKFKKAINYYNEALIDNNKASSFARVLDNKTYARLLVKDTTNIKKDFFKSLHIRDSLKNKGGILTSKIHISDYYKYIKDTTKALQYAKEANILAKELKNGGDYLTTLNQLANLDKQNSKKYLDRYIEFNDSLISAERRIQNKFTRIEFETDEYIEETERLSQQRAWIIVTSFAGLLVLSLLYFLRVQKVKNEKLKLEAEQQKANEEVYVLTLQQQAKLEEERVNERNRISAELHDGVLGKLFGTRVNLGFLAMQMKPETQEKHQAFLDELQEIEKEIRDVSHRLSDNFDSANINFTTILTQLLKDRSAIGNFTYQFDFDKTIPWSEISEVTKANVYRIIQEALQNIIKHSKAKNVTLDVSFKKKELIISLKDDGIGFNTEKKKKGIGIKNITARVQKLGGTLEFFSKENQGTTLVIITPFNTKNGK</sequence>
<evidence type="ECO:0000256" key="10">
    <source>
        <dbReference type="SAM" id="Coils"/>
    </source>
</evidence>
<dbReference type="EC" id="2.7.13.3" evidence="2"/>
<dbReference type="GO" id="GO:0000155">
    <property type="term" value="F:phosphorelay sensor kinase activity"/>
    <property type="evidence" value="ECO:0007669"/>
    <property type="project" value="InterPro"/>
</dbReference>
<keyword evidence="4" id="KW-0808">Transferase</keyword>
<keyword evidence="3" id="KW-0597">Phosphoprotein</keyword>
<dbReference type="InterPro" id="IPR050482">
    <property type="entry name" value="Sensor_HK_TwoCompSys"/>
</dbReference>
<dbReference type="PANTHER" id="PTHR24421">
    <property type="entry name" value="NITRATE/NITRITE SENSOR PROTEIN NARX-RELATED"/>
    <property type="match status" value="1"/>
</dbReference>
<evidence type="ECO:0000256" key="11">
    <source>
        <dbReference type="SAM" id="Phobius"/>
    </source>
</evidence>
<keyword evidence="8" id="KW-0902">Two-component regulatory system</keyword>
<dbReference type="RefSeq" id="WP_125067186.1">
    <property type="nucleotide sequence ID" value="NZ_CP032548.1"/>
</dbReference>
<keyword evidence="11" id="KW-0472">Membrane</keyword>
<dbReference type="Gene3D" id="3.30.565.10">
    <property type="entry name" value="Histidine kinase-like ATPase, C-terminal domain"/>
    <property type="match status" value="1"/>
</dbReference>
<keyword evidence="9" id="KW-0802">TPR repeat</keyword>
<evidence type="ECO:0000256" key="7">
    <source>
        <dbReference type="ARBA" id="ARBA00022840"/>
    </source>
</evidence>
<evidence type="ECO:0000256" key="1">
    <source>
        <dbReference type="ARBA" id="ARBA00000085"/>
    </source>
</evidence>
<keyword evidence="11" id="KW-0812">Transmembrane</keyword>
<comment type="catalytic activity">
    <reaction evidence="1">
        <text>ATP + protein L-histidine = ADP + protein N-phospho-L-histidine.</text>
        <dbReference type="EC" id="2.7.13.3"/>
    </reaction>
</comment>
<dbReference type="SUPFAM" id="SSF55874">
    <property type="entry name" value="ATPase domain of HSP90 chaperone/DNA topoisomerase II/histidine kinase"/>
    <property type="match status" value="1"/>
</dbReference>
<dbReference type="KEGG" id="tsig:D6T69_07675"/>
<dbReference type="InterPro" id="IPR019734">
    <property type="entry name" value="TPR_rpt"/>
</dbReference>
<dbReference type="Gene3D" id="1.20.5.1930">
    <property type="match status" value="1"/>
</dbReference>
<dbReference type="CDD" id="cd16917">
    <property type="entry name" value="HATPase_UhpB-NarQ-NarX-like"/>
    <property type="match status" value="1"/>
</dbReference>
<dbReference type="InterPro" id="IPR011990">
    <property type="entry name" value="TPR-like_helical_dom_sf"/>
</dbReference>
<evidence type="ECO:0000256" key="5">
    <source>
        <dbReference type="ARBA" id="ARBA00022741"/>
    </source>
</evidence>
<dbReference type="InterPro" id="IPR036890">
    <property type="entry name" value="HATPase_C_sf"/>
</dbReference>
<feature type="repeat" description="TPR" evidence="9">
    <location>
        <begin position="189"/>
        <end position="222"/>
    </location>
</feature>
<dbReference type="GO" id="GO:0016020">
    <property type="term" value="C:membrane"/>
    <property type="evidence" value="ECO:0007669"/>
    <property type="project" value="InterPro"/>
</dbReference>
<dbReference type="GO" id="GO:0046983">
    <property type="term" value="F:protein dimerization activity"/>
    <property type="evidence" value="ECO:0007669"/>
    <property type="project" value="InterPro"/>
</dbReference>
<evidence type="ECO:0000256" key="3">
    <source>
        <dbReference type="ARBA" id="ARBA00022553"/>
    </source>
</evidence>
<feature type="repeat" description="TPR" evidence="9">
    <location>
        <begin position="232"/>
        <end position="265"/>
    </location>
</feature>
<dbReference type="EMBL" id="CP032548">
    <property type="protein sequence ID" value="AZJ35406.1"/>
    <property type="molecule type" value="Genomic_DNA"/>
</dbReference>
<keyword evidence="11" id="KW-1133">Transmembrane helix</keyword>
<dbReference type="Pfam" id="PF07730">
    <property type="entry name" value="HisKA_3"/>
    <property type="match status" value="1"/>
</dbReference>
<keyword evidence="10" id="KW-0175">Coiled coil</keyword>
<keyword evidence="7" id="KW-0067">ATP-binding</keyword>
<evidence type="ECO:0000256" key="8">
    <source>
        <dbReference type="ARBA" id="ARBA00023012"/>
    </source>
</evidence>